<proteinExistence type="predicted"/>
<reference evidence="2" key="1">
    <citation type="submission" date="2022-11" db="UniProtKB">
        <authorList>
            <consortium name="WormBaseParasite"/>
        </authorList>
    </citation>
    <scope>IDENTIFICATION</scope>
</reference>
<dbReference type="WBParaSite" id="ES5_v2.g22339.t1">
    <property type="protein sequence ID" value="ES5_v2.g22339.t1"/>
    <property type="gene ID" value="ES5_v2.g22339"/>
</dbReference>
<name>A0AC34FZD5_9BILA</name>
<protein>
    <submittedName>
        <fullName evidence="2">Glucuronosyltransferase</fullName>
    </submittedName>
</protein>
<sequence>MDNFLPFLINFHVSDVSIKGFYENAFLNFGEHIDRLDNIQTVASDLAIVGSNCKSASKSIDSTLSNEWKIFVEDPKSKGTIYIAFGTAIRWDVAADLAIVGSNCKSASKSIDSTLTNEWKKFVEDSKSKGTIYIAFGTAIRWDGAPQNVKNAFIDAINELDEYRIIFSWNGIFPKNVKSHVKFTKWAQQMPILLHPKTVLFVTHGGLKRF</sequence>
<organism evidence="1 2">
    <name type="scientific">Panagrolaimus sp. ES5</name>
    <dbReference type="NCBI Taxonomy" id="591445"/>
    <lineage>
        <taxon>Eukaryota</taxon>
        <taxon>Metazoa</taxon>
        <taxon>Ecdysozoa</taxon>
        <taxon>Nematoda</taxon>
        <taxon>Chromadorea</taxon>
        <taxon>Rhabditida</taxon>
        <taxon>Tylenchina</taxon>
        <taxon>Panagrolaimomorpha</taxon>
        <taxon>Panagrolaimoidea</taxon>
        <taxon>Panagrolaimidae</taxon>
        <taxon>Panagrolaimus</taxon>
    </lineage>
</organism>
<evidence type="ECO:0000313" key="2">
    <source>
        <dbReference type="WBParaSite" id="ES5_v2.g22339.t1"/>
    </source>
</evidence>
<dbReference type="Proteomes" id="UP000887579">
    <property type="component" value="Unplaced"/>
</dbReference>
<accession>A0AC34FZD5</accession>
<evidence type="ECO:0000313" key="1">
    <source>
        <dbReference type="Proteomes" id="UP000887579"/>
    </source>
</evidence>